<feature type="domain" description="YDG" evidence="5">
    <location>
        <begin position="436"/>
        <end position="621"/>
    </location>
</feature>
<dbReference type="InterPro" id="IPR015947">
    <property type="entry name" value="PUA-like_sf"/>
</dbReference>
<dbReference type="InterPro" id="IPR036987">
    <property type="entry name" value="SRA-YDG_sf"/>
</dbReference>
<evidence type="ECO:0000313" key="6">
    <source>
        <dbReference type="EMBL" id="KAL2642100.1"/>
    </source>
</evidence>
<dbReference type="AlphaFoldDB" id="A0ABD1Z308"/>
<feature type="compositionally biased region" description="Basic and acidic residues" evidence="4">
    <location>
        <begin position="55"/>
        <end position="66"/>
    </location>
</feature>
<name>A0ABD1Z308_9MARC</name>
<feature type="compositionally biased region" description="Basic and acidic residues" evidence="4">
    <location>
        <begin position="208"/>
        <end position="220"/>
    </location>
</feature>
<dbReference type="SMART" id="SM00466">
    <property type="entry name" value="SRA"/>
    <property type="match status" value="1"/>
</dbReference>
<proteinExistence type="predicted"/>
<gene>
    <name evidence="6" type="ORF">R1flu_009687</name>
</gene>
<accession>A0ABD1Z308</accession>
<dbReference type="GO" id="GO:0005634">
    <property type="term" value="C:nucleus"/>
    <property type="evidence" value="ECO:0007669"/>
    <property type="project" value="UniProtKB-SubCell"/>
</dbReference>
<dbReference type="PROSITE" id="PS51015">
    <property type="entry name" value="YDG"/>
    <property type="match status" value="1"/>
</dbReference>
<evidence type="ECO:0000256" key="4">
    <source>
        <dbReference type="SAM" id="MobiDB-lite"/>
    </source>
</evidence>
<dbReference type="PANTHER" id="PTHR45660:SF13">
    <property type="entry name" value="HISTONE-LYSINE N-METHYLTRANSFERASE SETMAR"/>
    <property type="match status" value="1"/>
</dbReference>
<feature type="region of interest" description="Disordered" evidence="4">
    <location>
        <begin position="505"/>
        <end position="538"/>
    </location>
</feature>
<dbReference type="Gene3D" id="2.30.280.10">
    <property type="entry name" value="SRA-YDG"/>
    <property type="match status" value="1"/>
</dbReference>
<dbReference type="InterPro" id="IPR051357">
    <property type="entry name" value="H3K9_HMTase_SUVAR3-9"/>
</dbReference>
<sequence>MSTSHRFDLYFGTAGDRGSPKMVNRRDSSLVWSRLDQRFAAEKGEVEEGDIGPRPPERDEKWRRSLLRDTGESRESFKYLCVNEESENRGVFSSGPKSVQEFAQIRPMKQEPLDAAPPPTCVQMERRAQGTSLTLSQACLLAAGRSQATFLSPSAFDREETRLLQRRLETLKQGVTANYLQENFTADDNELEDGEIGPYDTELEEAETDAKSSEPDEMRTEAFLPPSAGLKEMSGGRKESESEGGHSLSSPRTDEGAGLKRVKKEPLEAKEGEDVDMKRFKERALDVKNERVSKCGLSSISLRMDKGVKMKPVKEEPVDVVPPPATVTEAVTLFDKVSLNLPILDDGKEPYGETFRQRGKRQECFTHEKQHEESSDNSTSKPSPVVETLKIFAALEKHFQYEAKDSRRTSGKQPAIMRAAGVMNENNLSLPGDIIGEIEGIEVGRRFSSRGEVSVIGLHRELQKGINVVVMKDSAHDLQTTIGTSIVFGLGDKYPDNKIGLGENDVSIYSGEGGRPSKKKRDRNKDRNAKGLDESPRYTDQKLTGGNLALVNSFKLKIPIRVIKGLHKGSGIRKGIRKGLRKGLHNSDNKKYVYDGLYQIIDVQYQRGVHGNNVYKFFISRLP</sequence>
<evidence type="ECO:0000256" key="3">
    <source>
        <dbReference type="PROSITE-ProRule" id="PRU00358"/>
    </source>
</evidence>
<reference evidence="6 7" key="1">
    <citation type="submission" date="2024-09" db="EMBL/GenBank/DDBJ databases">
        <title>Chromosome-scale assembly of Riccia fluitans.</title>
        <authorList>
            <person name="Paukszto L."/>
            <person name="Sawicki J."/>
            <person name="Karawczyk K."/>
            <person name="Piernik-Szablinska J."/>
            <person name="Szczecinska M."/>
            <person name="Mazdziarz M."/>
        </authorList>
    </citation>
    <scope>NUCLEOTIDE SEQUENCE [LARGE SCALE GENOMIC DNA]</scope>
    <source>
        <strain evidence="6">Rf_01</strain>
        <tissue evidence="6">Aerial parts of the thallus</tissue>
    </source>
</reference>
<dbReference type="Proteomes" id="UP001605036">
    <property type="component" value="Unassembled WGS sequence"/>
</dbReference>
<feature type="compositionally biased region" description="Basic and acidic residues" evidence="4">
    <location>
        <begin position="252"/>
        <end position="271"/>
    </location>
</feature>
<comment type="subcellular location">
    <subcellularLocation>
        <location evidence="1">Chromosome</location>
    </subcellularLocation>
    <subcellularLocation>
        <location evidence="3">Nucleus</location>
    </subcellularLocation>
</comment>
<feature type="region of interest" description="Disordered" evidence="4">
    <location>
        <begin position="203"/>
        <end position="271"/>
    </location>
</feature>
<dbReference type="InterPro" id="IPR003105">
    <property type="entry name" value="SRA_YDG"/>
</dbReference>
<dbReference type="GO" id="GO:0005694">
    <property type="term" value="C:chromosome"/>
    <property type="evidence" value="ECO:0007669"/>
    <property type="project" value="UniProtKB-SubCell"/>
</dbReference>
<feature type="region of interest" description="Disordered" evidence="4">
    <location>
        <begin position="42"/>
        <end position="66"/>
    </location>
</feature>
<dbReference type="Pfam" id="PF02182">
    <property type="entry name" value="SAD_SRA"/>
    <property type="match status" value="1"/>
</dbReference>
<comment type="caution">
    <text evidence="6">The sequence shown here is derived from an EMBL/GenBank/DDBJ whole genome shotgun (WGS) entry which is preliminary data.</text>
</comment>
<evidence type="ECO:0000256" key="1">
    <source>
        <dbReference type="ARBA" id="ARBA00004286"/>
    </source>
</evidence>
<protein>
    <recommendedName>
        <fullName evidence="5">YDG domain-containing protein</fullName>
    </recommendedName>
</protein>
<feature type="compositionally biased region" description="Basic and acidic residues" evidence="4">
    <location>
        <begin position="234"/>
        <end position="244"/>
    </location>
</feature>
<evidence type="ECO:0000313" key="7">
    <source>
        <dbReference type="Proteomes" id="UP001605036"/>
    </source>
</evidence>
<keyword evidence="2 3" id="KW-0539">Nucleus</keyword>
<dbReference type="PANTHER" id="PTHR45660">
    <property type="entry name" value="HISTONE-LYSINE N-METHYLTRANSFERASE SETMAR"/>
    <property type="match status" value="1"/>
</dbReference>
<evidence type="ECO:0000256" key="2">
    <source>
        <dbReference type="ARBA" id="ARBA00023242"/>
    </source>
</evidence>
<organism evidence="6 7">
    <name type="scientific">Riccia fluitans</name>
    <dbReference type="NCBI Taxonomy" id="41844"/>
    <lineage>
        <taxon>Eukaryota</taxon>
        <taxon>Viridiplantae</taxon>
        <taxon>Streptophyta</taxon>
        <taxon>Embryophyta</taxon>
        <taxon>Marchantiophyta</taxon>
        <taxon>Marchantiopsida</taxon>
        <taxon>Marchantiidae</taxon>
        <taxon>Marchantiales</taxon>
        <taxon>Ricciaceae</taxon>
        <taxon>Riccia</taxon>
    </lineage>
</organism>
<dbReference type="EMBL" id="JBHFFA010000002">
    <property type="protein sequence ID" value="KAL2642100.1"/>
    <property type="molecule type" value="Genomic_DNA"/>
</dbReference>
<keyword evidence="7" id="KW-1185">Reference proteome</keyword>
<feature type="compositionally biased region" description="Basic and acidic residues" evidence="4">
    <location>
        <begin position="523"/>
        <end position="538"/>
    </location>
</feature>
<evidence type="ECO:0000259" key="5">
    <source>
        <dbReference type="PROSITE" id="PS51015"/>
    </source>
</evidence>
<dbReference type="SUPFAM" id="SSF88697">
    <property type="entry name" value="PUA domain-like"/>
    <property type="match status" value="1"/>
</dbReference>